<evidence type="ECO:0000313" key="2">
    <source>
        <dbReference type="Proteomes" id="UP000178272"/>
    </source>
</evidence>
<reference evidence="1 2" key="1">
    <citation type="journal article" date="2016" name="Nat. Commun.">
        <title>Thousands of microbial genomes shed light on interconnected biogeochemical processes in an aquifer system.</title>
        <authorList>
            <person name="Anantharaman K."/>
            <person name="Brown C.T."/>
            <person name="Hug L.A."/>
            <person name="Sharon I."/>
            <person name="Castelle C.J."/>
            <person name="Probst A.J."/>
            <person name="Thomas B.C."/>
            <person name="Singh A."/>
            <person name="Wilkins M.J."/>
            <person name="Karaoz U."/>
            <person name="Brodie E.L."/>
            <person name="Williams K.H."/>
            <person name="Hubbard S.S."/>
            <person name="Banfield J.F."/>
        </authorList>
    </citation>
    <scope>NUCLEOTIDE SEQUENCE [LARGE SCALE GENOMIC DNA]</scope>
</reference>
<organism evidence="1 2">
    <name type="scientific">Candidatus Blackburnbacteria bacterium RIFCSPHIGHO2_12_FULL_41_13b</name>
    <dbReference type="NCBI Taxonomy" id="1797517"/>
    <lineage>
        <taxon>Bacteria</taxon>
        <taxon>Candidatus Blackburniibacteriota</taxon>
    </lineage>
</organism>
<sequence length="159" mass="19105">MLSLIHNEPIWDYFSMTQKDLIREGNYLISMAETHGYRFKDYSFLVFPYAKAYEGFLKQLFLDLDFISHLDYISDHFRIGKFLSPHLIERLGDRSIYAKIQRSGGDDLAREIWDVWKRGRNEVFHYYPHNIKKLSFEEAKSLNQEILHTMIKAYEELKK</sequence>
<proteinExistence type="predicted"/>
<evidence type="ECO:0000313" key="1">
    <source>
        <dbReference type="EMBL" id="OGY10862.1"/>
    </source>
</evidence>
<dbReference type="Proteomes" id="UP000178272">
    <property type="component" value="Unassembled WGS sequence"/>
</dbReference>
<evidence type="ECO:0008006" key="3">
    <source>
        <dbReference type="Google" id="ProtNLM"/>
    </source>
</evidence>
<accession>A0A1G1V6I5</accession>
<comment type="caution">
    <text evidence="1">The sequence shown here is derived from an EMBL/GenBank/DDBJ whole genome shotgun (WGS) entry which is preliminary data.</text>
</comment>
<protein>
    <recommendedName>
        <fullName evidence="3">Bacterial toxin RNase RnlA/LsoA DBD domain-containing protein</fullName>
    </recommendedName>
</protein>
<dbReference type="STRING" id="1797517.A3F61_00180"/>
<name>A0A1G1V6I5_9BACT</name>
<dbReference type="AlphaFoldDB" id="A0A1G1V6I5"/>
<dbReference type="EMBL" id="MHCA01000049">
    <property type="protein sequence ID" value="OGY10862.1"/>
    <property type="molecule type" value="Genomic_DNA"/>
</dbReference>
<gene>
    <name evidence="1" type="ORF">A3F61_00180</name>
</gene>